<keyword evidence="1" id="KW-0732">Signal</keyword>
<name>A0A9P1J0A7_9PELO</name>
<dbReference type="EMBL" id="CANHGI010000005">
    <property type="protein sequence ID" value="CAI5453412.1"/>
    <property type="molecule type" value="Genomic_DNA"/>
</dbReference>
<gene>
    <name evidence="2" type="ORF">CAMP_LOCUS16049</name>
</gene>
<organism evidence="2 3">
    <name type="scientific">Caenorhabditis angaria</name>
    <dbReference type="NCBI Taxonomy" id="860376"/>
    <lineage>
        <taxon>Eukaryota</taxon>
        <taxon>Metazoa</taxon>
        <taxon>Ecdysozoa</taxon>
        <taxon>Nematoda</taxon>
        <taxon>Chromadorea</taxon>
        <taxon>Rhabditida</taxon>
        <taxon>Rhabditina</taxon>
        <taxon>Rhabditomorpha</taxon>
        <taxon>Rhabditoidea</taxon>
        <taxon>Rhabditidae</taxon>
        <taxon>Peloderinae</taxon>
        <taxon>Caenorhabditis</taxon>
    </lineage>
</organism>
<comment type="caution">
    <text evidence="2">The sequence shown here is derived from an EMBL/GenBank/DDBJ whole genome shotgun (WGS) entry which is preliminary data.</text>
</comment>
<feature type="signal peptide" evidence="1">
    <location>
        <begin position="1"/>
        <end position="21"/>
    </location>
</feature>
<reference evidence="2" key="1">
    <citation type="submission" date="2022-11" db="EMBL/GenBank/DDBJ databases">
        <authorList>
            <person name="Kikuchi T."/>
        </authorList>
    </citation>
    <scope>NUCLEOTIDE SEQUENCE</scope>
    <source>
        <strain evidence="2">PS1010</strain>
    </source>
</reference>
<feature type="chain" id="PRO_5040484526" evidence="1">
    <location>
        <begin position="22"/>
        <end position="185"/>
    </location>
</feature>
<dbReference type="OrthoDB" id="5838929at2759"/>
<dbReference type="Proteomes" id="UP001152747">
    <property type="component" value="Unassembled WGS sequence"/>
</dbReference>
<keyword evidence="3" id="KW-1185">Reference proteome</keyword>
<evidence type="ECO:0000313" key="3">
    <source>
        <dbReference type="Proteomes" id="UP001152747"/>
    </source>
</evidence>
<dbReference type="AlphaFoldDB" id="A0A9P1J0A7"/>
<sequence length="185" mass="20399">MIQNLLICAIVAVGVVSCGYGSVGNPQYSNYAVNYQQFGFPPHFDYDHGYDRSNRHHRLCKPIKPFDSISSANYESLPKVSYYYQEGIQKVLLACDNINSQVQWLVAGSPNANPTGSTDANKNLAIISVSSNSGIVLTCNRRSRKFEAYNYISQNTVPVNSIKCVSVDEDDIPSEVTSVSGIFLQ</sequence>
<protein>
    <submittedName>
        <fullName evidence="2">Uncharacterized protein</fullName>
    </submittedName>
</protein>
<accession>A0A9P1J0A7</accession>
<dbReference type="PANTHER" id="PTHR38633">
    <property type="entry name" value="PROTEIN CBG15573-RELATED"/>
    <property type="match status" value="1"/>
</dbReference>
<dbReference type="PANTHER" id="PTHR38633:SF5">
    <property type="entry name" value="DUF1525 DOMAIN-CONTAINING PROTEIN"/>
    <property type="match status" value="1"/>
</dbReference>
<evidence type="ECO:0000313" key="2">
    <source>
        <dbReference type="EMBL" id="CAI5453412.1"/>
    </source>
</evidence>
<proteinExistence type="predicted"/>
<evidence type="ECO:0000256" key="1">
    <source>
        <dbReference type="SAM" id="SignalP"/>
    </source>
</evidence>